<evidence type="ECO:0000313" key="2">
    <source>
        <dbReference type="Proteomes" id="UP000243739"/>
    </source>
</evidence>
<dbReference type="RefSeq" id="WP_069657278.1">
    <property type="nucleotide sequence ID" value="NZ_MIJF01000047.1"/>
</dbReference>
<gene>
    <name evidence="1" type="ORF">BHF71_10670</name>
</gene>
<dbReference type="AlphaFoldDB" id="A0A1D2YT39"/>
<evidence type="ECO:0000313" key="1">
    <source>
        <dbReference type="EMBL" id="OEF98851.1"/>
    </source>
</evidence>
<dbReference type="Proteomes" id="UP000243739">
    <property type="component" value="Unassembled WGS sequence"/>
</dbReference>
<organism evidence="1 2">
    <name type="scientific">Vulcanibacillus modesticaldus</name>
    <dbReference type="NCBI Taxonomy" id="337097"/>
    <lineage>
        <taxon>Bacteria</taxon>
        <taxon>Bacillati</taxon>
        <taxon>Bacillota</taxon>
        <taxon>Bacilli</taxon>
        <taxon>Bacillales</taxon>
        <taxon>Bacillaceae</taxon>
        <taxon>Vulcanibacillus</taxon>
    </lineage>
</organism>
<keyword evidence="2" id="KW-1185">Reference proteome</keyword>
<proteinExistence type="predicted"/>
<dbReference type="OrthoDB" id="9970708at2"/>
<dbReference type="EMBL" id="MIJF01000047">
    <property type="protein sequence ID" value="OEF98851.1"/>
    <property type="molecule type" value="Genomic_DNA"/>
</dbReference>
<protein>
    <recommendedName>
        <fullName evidence="3">Transcriptional regulator</fullName>
    </recommendedName>
</protein>
<comment type="caution">
    <text evidence="1">The sequence shown here is derived from an EMBL/GenBank/DDBJ whole genome shotgun (WGS) entry which is preliminary data.</text>
</comment>
<sequence>MDKAKLQETWFLNDIKTRILKVCFEMMDDKNYSKNDAVNDLMKIAEDLHHAADPKEYYV</sequence>
<evidence type="ECO:0008006" key="3">
    <source>
        <dbReference type="Google" id="ProtNLM"/>
    </source>
</evidence>
<name>A0A1D2YT39_9BACI</name>
<accession>A0A1D2YT39</accession>
<reference evidence="1 2" key="1">
    <citation type="submission" date="2016-09" db="EMBL/GenBank/DDBJ databases">
        <title>Draft genome sequence for the type strain of Vulcanibacillus modesticaldus BR, a strictly anaerobic, moderately thermophilic, and nitrate-reducing bacterium from deep sea-hydrothermal vents of the Mid-Atlantic Ridge.</title>
        <authorList>
            <person name="Abin C.A."/>
            <person name="Hollibaugh J.T."/>
        </authorList>
    </citation>
    <scope>NUCLEOTIDE SEQUENCE [LARGE SCALE GENOMIC DNA]</scope>
    <source>
        <strain evidence="1 2">BR</strain>
    </source>
</reference>
<dbReference type="STRING" id="337097.BHF71_10670"/>